<feature type="compositionally biased region" description="Low complexity" evidence="1">
    <location>
        <begin position="24"/>
        <end position="35"/>
    </location>
</feature>
<accession>A0A6J5M2V2</accession>
<sequence>MNDQSKSPNRPPRPARPNVAKGSAAAAPNDKWANASSTITNDPAPASEPLPQQEPEFDRAEFIEQIAMQLKENPDLNQFRPRVTTVVDGRPSGGEIVGNGIVLHFSTHPMGQDGATFERIAQAIVARAYAEIVSAPESYSDEYLQNIERAIGCLGDFVVRANNARSKQFPI</sequence>
<gene>
    <name evidence="2" type="ORF">UFOVP329_11</name>
</gene>
<evidence type="ECO:0000256" key="1">
    <source>
        <dbReference type="SAM" id="MobiDB-lite"/>
    </source>
</evidence>
<evidence type="ECO:0000313" key="2">
    <source>
        <dbReference type="EMBL" id="CAB4138249.1"/>
    </source>
</evidence>
<proteinExistence type="predicted"/>
<dbReference type="EMBL" id="LR796342">
    <property type="protein sequence ID" value="CAB4138249.1"/>
    <property type="molecule type" value="Genomic_DNA"/>
</dbReference>
<organism evidence="2">
    <name type="scientific">uncultured Caudovirales phage</name>
    <dbReference type="NCBI Taxonomy" id="2100421"/>
    <lineage>
        <taxon>Viruses</taxon>
        <taxon>Duplodnaviria</taxon>
        <taxon>Heunggongvirae</taxon>
        <taxon>Uroviricota</taxon>
        <taxon>Caudoviricetes</taxon>
        <taxon>Peduoviridae</taxon>
        <taxon>Maltschvirus</taxon>
        <taxon>Maltschvirus maltsch</taxon>
    </lineage>
</organism>
<feature type="region of interest" description="Disordered" evidence="1">
    <location>
        <begin position="1"/>
        <end position="53"/>
    </location>
</feature>
<protein>
    <submittedName>
        <fullName evidence="2">Uncharacterized protein</fullName>
    </submittedName>
</protein>
<reference evidence="2" key="1">
    <citation type="submission" date="2020-04" db="EMBL/GenBank/DDBJ databases">
        <authorList>
            <person name="Chiriac C."/>
            <person name="Salcher M."/>
            <person name="Ghai R."/>
            <person name="Kavagutti S V."/>
        </authorList>
    </citation>
    <scope>NUCLEOTIDE SEQUENCE</scope>
</reference>
<name>A0A6J5M2V2_9CAUD</name>